<dbReference type="InterPro" id="IPR029058">
    <property type="entry name" value="AB_hydrolase_fold"/>
</dbReference>
<evidence type="ECO:0000313" key="5">
    <source>
        <dbReference type="Proteomes" id="UP000664417"/>
    </source>
</evidence>
<name>A0A8J7U0C1_9BACT</name>
<gene>
    <name evidence="4" type="ORF">J3U88_00525</name>
</gene>
<dbReference type="PANTHER" id="PTHR11731">
    <property type="entry name" value="PROTEASE FAMILY S9B,C DIPEPTIDYL-PEPTIDASE IV-RELATED"/>
    <property type="match status" value="1"/>
</dbReference>
<dbReference type="AlphaFoldDB" id="A0A8J7U0C1"/>
<keyword evidence="1" id="KW-0732">Signal</keyword>
<dbReference type="InterPro" id="IPR011659">
    <property type="entry name" value="WD40"/>
</dbReference>
<feature type="chain" id="PRO_5035183726" evidence="1">
    <location>
        <begin position="27"/>
        <end position="747"/>
    </location>
</feature>
<proteinExistence type="predicted"/>
<evidence type="ECO:0000256" key="1">
    <source>
        <dbReference type="SAM" id="SignalP"/>
    </source>
</evidence>
<reference evidence="4" key="1">
    <citation type="submission" date="2021-03" db="EMBL/GenBank/DDBJ databases">
        <authorList>
            <person name="Wang G."/>
        </authorList>
    </citation>
    <scope>NUCLEOTIDE SEQUENCE</scope>
    <source>
        <strain evidence="4">KCTC 12899</strain>
    </source>
</reference>
<dbReference type="Proteomes" id="UP000664417">
    <property type="component" value="Unassembled WGS sequence"/>
</dbReference>
<dbReference type="GO" id="GO:0008236">
    <property type="term" value="F:serine-type peptidase activity"/>
    <property type="evidence" value="ECO:0007669"/>
    <property type="project" value="InterPro"/>
</dbReference>
<feature type="domain" description="Dipeptidylpeptidase IV N-terminal" evidence="3">
    <location>
        <begin position="131"/>
        <end position="457"/>
    </location>
</feature>
<dbReference type="EMBL" id="JAFREP010000001">
    <property type="protein sequence ID" value="MBO1316923.1"/>
    <property type="molecule type" value="Genomic_DNA"/>
</dbReference>
<dbReference type="GO" id="GO:0008239">
    <property type="term" value="F:dipeptidyl-peptidase activity"/>
    <property type="evidence" value="ECO:0007669"/>
    <property type="project" value="TreeGrafter"/>
</dbReference>
<organism evidence="4 5">
    <name type="scientific">Acanthopleuribacter pedis</name>
    <dbReference type="NCBI Taxonomy" id="442870"/>
    <lineage>
        <taxon>Bacteria</taxon>
        <taxon>Pseudomonadati</taxon>
        <taxon>Acidobacteriota</taxon>
        <taxon>Holophagae</taxon>
        <taxon>Acanthopleuribacterales</taxon>
        <taxon>Acanthopleuribacteraceae</taxon>
        <taxon>Acanthopleuribacter</taxon>
    </lineage>
</organism>
<dbReference type="Pfam" id="PF00326">
    <property type="entry name" value="Peptidase_S9"/>
    <property type="match status" value="1"/>
</dbReference>
<evidence type="ECO:0000259" key="3">
    <source>
        <dbReference type="Pfam" id="PF00930"/>
    </source>
</evidence>
<feature type="signal peptide" evidence="1">
    <location>
        <begin position="1"/>
        <end position="26"/>
    </location>
</feature>
<dbReference type="InterPro" id="IPR001375">
    <property type="entry name" value="Peptidase_S9_cat"/>
</dbReference>
<dbReference type="Gene3D" id="3.40.50.1820">
    <property type="entry name" value="alpha/beta hydrolase"/>
    <property type="match status" value="1"/>
</dbReference>
<accession>A0A8J7U0C1</accession>
<dbReference type="SUPFAM" id="SSF53474">
    <property type="entry name" value="alpha/beta-Hydrolases"/>
    <property type="match status" value="1"/>
</dbReference>
<evidence type="ECO:0000313" key="4">
    <source>
        <dbReference type="EMBL" id="MBO1316923.1"/>
    </source>
</evidence>
<keyword evidence="5" id="KW-1185">Reference proteome</keyword>
<sequence>MPSIPGRLGHLTRVFAALLCVATLQAETLTIDRIYSDPSLSGPSLKDAAFSPDGKRITFLKEKTDDFTVLDLWSLDLASGQTGMFVDSQKITGGTENLSDEEKARRERMRLFQSGIVDYSWSEDSKRLLFPLGGDLYVYEPASGTTRQLTKTDAFETDARFSPKGRYVSFIRKQNLYVIDIQSGRETAITTEGKDTIKYGMAEFVAQEEMGRYTGYWWAPDDSALAFARVDESPVQISKRSEIYADDFKVISQRYPYTGTNNATVTLHVRDVAGGERRQIDLGTETDIYLARVNWFPNSKKLLVQRQSRDQRTLDLLVAERATGNSKTLVQETSTAWINLHDEIYFFKNKPWFIWASERDGFQHLYLYHINGELVHQLTQGAWMVNHLLGVDEDAGHIYYEGTAESPLERHAYRLKINTTGKPLKTQRITQGEGMHAVTVSPDSATFIDTFSNPNQPVEVKVYRTKDLSLVTVLQANPLDESHPYHPYWAHHSQAEYGTLKAEDGQDLYYSLIKPVPFDPAKKYPVLVDVYGGPGAQKVTKGWGSRYYLWLQYMAQRGYVVFTLDNRGSANRGTAFEFPIHRRLGDVEVKDQQVGIEYLRSLPYVNGEKIGIFGWSYGGYMTIMAMMRAPKDFAAGVSVAPVTDWGLYDTHYTERYLDHPKGNADGYESSNVFAHIDGLQGPLFIIHGMADDNVLFTHATKLYKALQDRDMPFEMMNYPGKKHRIWGIETRKHLFKATTAFFDKHLK</sequence>
<dbReference type="Pfam" id="PF07676">
    <property type="entry name" value="PD40"/>
    <property type="match status" value="1"/>
</dbReference>
<dbReference type="PANTHER" id="PTHR11731:SF193">
    <property type="entry name" value="DIPEPTIDYL PEPTIDASE 9"/>
    <property type="match status" value="1"/>
</dbReference>
<feature type="domain" description="Peptidase S9 prolyl oligopeptidase catalytic" evidence="2">
    <location>
        <begin position="551"/>
        <end position="747"/>
    </location>
</feature>
<dbReference type="InterPro" id="IPR050278">
    <property type="entry name" value="Serine_Prot_S9B/DPPIV"/>
</dbReference>
<dbReference type="SUPFAM" id="SSF82171">
    <property type="entry name" value="DPP6 N-terminal domain-like"/>
    <property type="match status" value="1"/>
</dbReference>
<comment type="caution">
    <text evidence="4">The sequence shown here is derived from an EMBL/GenBank/DDBJ whole genome shotgun (WGS) entry which is preliminary data.</text>
</comment>
<dbReference type="Gene3D" id="2.140.10.30">
    <property type="entry name" value="Dipeptidylpeptidase IV, N-terminal domain"/>
    <property type="match status" value="1"/>
</dbReference>
<dbReference type="Pfam" id="PF00930">
    <property type="entry name" value="DPPIV_N"/>
    <property type="match status" value="1"/>
</dbReference>
<dbReference type="RefSeq" id="WP_207856159.1">
    <property type="nucleotide sequence ID" value="NZ_JAFREP010000001.1"/>
</dbReference>
<evidence type="ECO:0000259" key="2">
    <source>
        <dbReference type="Pfam" id="PF00326"/>
    </source>
</evidence>
<dbReference type="InterPro" id="IPR002469">
    <property type="entry name" value="Peptidase_S9B_N"/>
</dbReference>
<dbReference type="GO" id="GO:0006508">
    <property type="term" value="P:proteolysis"/>
    <property type="evidence" value="ECO:0007669"/>
    <property type="project" value="InterPro"/>
</dbReference>
<protein>
    <submittedName>
        <fullName evidence="4">DPP IV N-terminal domain-containing protein</fullName>
    </submittedName>
</protein>